<dbReference type="GO" id="GO:0019305">
    <property type="term" value="P:dTDP-rhamnose biosynthetic process"/>
    <property type="evidence" value="ECO:0007669"/>
    <property type="project" value="TreeGrafter"/>
</dbReference>
<dbReference type="Pfam" id="PF00908">
    <property type="entry name" value="dTDP_sugar_isom"/>
    <property type="match status" value="1"/>
</dbReference>
<comment type="caution">
    <text evidence="4">The sequence shown here is derived from an EMBL/GenBank/DDBJ whole genome shotgun (WGS) entry which is preliminary data.</text>
</comment>
<evidence type="ECO:0000256" key="1">
    <source>
        <dbReference type="ARBA" id="ARBA00010154"/>
    </source>
</evidence>
<evidence type="ECO:0000313" key="5">
    <source>
        <dbReference type="Proteomes" id="UP000547510"/>
    </source>
</evidence>
<evidence type="ECO:0000256" key="3">
    <source>
        <dbReference type="PIRSR" id="PIRSR600888-3"/>
    </source>
</evidence>
<dbReference type="Gene3D" id="2.60.120.10">
    <property type="entry name" value="Jelly Rolls"/>
    <property type="match status" value="1"/>
</dbReference>
<feature type="active site" description="Proton acceptor" evidence="2">
    <location>
        <position position="66"/>
    </location>
</feature>
<dbReference type="SUPFAM" id="SSF51182">
    <property type="entry name" value="RmlC-like cupins"/>
    <property type="match status" value="1"/>
</dbReference>
<dbReference type="EMBL" id="JACHJN010000008">
    <property type="protein sequence ID" value="MBB5958554.1"/>
    <property type="molecule type" value="Genomic_DNA"/>
</dbReference>
<feature type="active site" description="Proton donor" evidence="2">
    <location>
        <position position="136"/>
    </location>
</feature>
<sequence length="207" mass="22436">MSQTMKTTAMSIRDAYRIYPEHHPDRRGRFHEAFRAGELSEVIGYPFEVGQANYSVSAKNTLRGIHGTTIPPGQAKLVTCVRGAVMDVAVDLRVGSPTFGAYEVTYQDEESGVAVYLADGLGHAFLALTDDACMNYLCSEEYVPGTMIVVDPLDPDIGIPWNLTDPPIMSDKDASGLSLKDAVSSGLLPTYEECLAHYAELRAASPS</sequence>
<gene>
    <name evidence="4" type="ORF">FHS29_005162</name>
</gene>
<dbReference type="PANTHER" id="PTHR21047">
    <property type="entry name" value="DTDP-6-DEOXY-D-GLUCOSE-3,5 EPIMERASE"/>
    <property type="match status" value="1"/>
</dbReference>
<protein>
    <submittedName>
        <fullName evidence="4">NDP-hexose 3,5-(Or5-) epimerase</fullName>
    </submittedName>
</protein>
<dbReference type="Proteomes" id="UP000547510">
    <property type="component" value="Unassembled WGS sequence"/>
</dbReference>
<dbReference type="InterPro" id="IPR011051">
    <property type="entry name" value="RmlC_Cupin_sf"/>
</dbReference>
<keyword evidence="5" id="KW-1185">Reference proteome</keyword>
<evidence type="ECO:0000256" key="2">
    <source>
        <dbReference type="PIRSR" id="PIRSR600888-1"/>
    </source>
</evidence>
<reference evidence="4 5" key="1">
    <citation type="submission" date="2020-08" db="EMBL/GenBank/DDBJ databases">
        <title>Genomic Encyclopedia of Type Strains, Phase III (KMG-III): the genomes of soil and plant-associated and newly described type strains.</title>
        <authorList>
            <person name="Whitman W."/>
        </authorList>
    </citation>
    <scope>NUCLEOTIDE SEQUENCE [LARGE SCALE GENOMIC DNA]</scope>
    <source>
        <strain evidence="4 5">CECT 8640</strain>
    </source>
</reference>
<evidence type="ECO:0000313" key="4">
    <source>
        <dbReference type="EMBL" id="MBB5958554.1"/>
    </source>
</evidence>
<dbReference type="CDD" id="cd00438">
    <property type="entry name" value="cupin_RmlC"/>
    <property type="match status" value="1"/>
</dbReference>
<proteinExistence type="inferred from homology"/>
<dbReference type="InterPro" id="IPR000888">
    <property type="entry name" value="RmlC-like"/>
</dbReference>
<dbReference type="AlphaFoldDB" id="A0A841CQC4"/>
<feature type="site" description="Participates in a stacking interaction with the thymidine ring of dTDP-4-oxo-6-deoxyglucose" evidence="3">
    <location>
        <position position="142"/>
    </location>
</feature>
<comment type="similarity">
    <text evidence="1">Belongs to the dTDP-4-dehydrorhamnose 3,5-epimerase family.</text>
</comment>
<dbReference type="PANTHER" id="PTHR21047:SF2">
    <property type="entry name" value="THYMIDINE DIPHOSPHO-4-KETO-RHAMNOSE 3,5-EPIMERASE"/>
    <property type="match status" value="1"/>
</dbReference>
<dbReference type="GO" id="GO:0005829">
    <property type="term" value="C:cytosol"/>
    <property type="evidence" value="ECO:0007669"/>
    <property type="project" value="TreeGrafter"/>
</dbReference>
<organism evidence="4 5">
    <name type="scientific">Saccharothrix tamanrassetensis</name>
    <dbReference type="NCBI Taxonomy" id="1051531"/>
    <lineage>
        <taxon>Bacteria</taxon>
        <taxon>Bacillati</taxon>
        <taxon>Actinomycetota</taxon>
        <taxon>Actinomycetes</taxon>
        <taxon>Pseudonocardiales</taxon>
        <taxon>Pseudonocardiaceae</taxon>
        <taxon>Saccharothrix</taxon>
    </lineage>
</organism>
<accession>A0A841CQC4</accession>
<name>A0A841CQC4_9PSEU</name>
<dbReference type="GO" id="GO:0000271">
    <property type="term" value="P:polysaccharide biosynthetic process"/>
    <property type="evidence" value="ECO:0007669"/>
    <property type="project" value="TreeGrafter"/>
</dbReference>
<dbReference type="GO" id="GO:0008830">
    <property type="term" value="F:dTDP-4-dehydrorhamnose 3,5-epimerase activity"/>
    <property type="evidence" value="ECO:0007669"/>
    <property type="project" value="InterPro"/>
</dbReference>
<dbReference type="InterPro" id="IPR014710">
    <property type="entry name" value="RmlC-like_jellyroll"/>
</dbReference>